<dbReference type="Gene3D" id="3.40.50.720">
    <property type="entry name" value="NAD(P)-binding Rossmann-like Domain"/>
    <property type="match status" value="1"/>
</dbReference>
<organism evidence="4 5">
    <name type="scientific">Apiospora kogelbergensis</name>
    <dbReference type="NCBI Taxonomy" id="1337665"/>
    <lineage>
        <taxon>Eukaryota</taxon>
        <taxon>Fungi</taxon>
        <taxon>Dikarya</taxon>
        <taxon>Ascomycota</taxon>
        <taxon>Pezizomycotina</taxon>
        <taxon>Sordariomycetes</taxon>
        <taxon>Xylariomycetidae</taxon>
        <taxon>Amphisphaeriales</taxon>
        <taxon>Apiosporaceae</taxon>
        <taxon>Apiospora</taxon>
    </lineage>
</organism>
<dbReference type="InterPro" id="IPR001509">
    <property type="entry name" value="Epimerase_deHydtase"/>
</dbReference>
<keyword evidence="5" id="KW-1185">Reference proteome</keyword>
<reference evidence="4 5" key="1">
    <citation type="submission" date="2023-01" db="EMBL/GenBank/DDBJ databases">
        <title>Analysis of 21 Apiospora genomes using comparative genomics revels a genus with tremendous synthesis potential of carbohydrate active enzymes and secondary metabolites.</title>
        <authorList>
            <person name="Sorensen T."/>
        </authorList>
    </citation>
    <scope>NUCLEOTIDE SEQUENCE [LARGE SCALE GENOMIC DNA]</scope>
    <source>
        <strain evidence="4 5">CBS 117206</strain>
    </source>
</reference>
<evidence type="ECO:0000313" key="4">
    <source>
        <dbReference type="EMBL" id="KAK8095523.1"/>
    </source>
</evidence>
<gene>
    <name evidence="4" type="ORF">PG999_013545</name>
</gene>
<keyword evidence="1" id="KW-0521">NADP</keyword>
<name>A0AAW0QCM9_9PEZI</name>
<evidence type="ECO:0000313" key="5">
    <source>
        <dbReference type="Proteomes" id="UP001392437"/>
    </source>
</evidence>
<dbReference type="PANTHER" id="PTHR43103">
    <property type="entry name" value="NUCLEOSIDE-DIPHOSPHATE-SUGAR EPIMERASE"/>
    <property type="match status" value="1"/>
</dbReference>
<proteinExistence type="predicted"/>
<feature type="domain" description="NAD-dependent epimerase/dehydratase" evidence="3">
    <location>
        <begin position="23"/>
        <end position="225"/>
    </location>
</feature>
<comment type="caution">
    <text evidence="4">The sequence shown here is derived from an EMBL/GenBank/DDBJ whole genome shotgun (WGS) entry which is preliminary data.</text>
</comment>
<dbReference type="PANTHER" id="PTHR43103:SF3">
    <property type="entry name" value="ADP-L-GLYCERO-D-MANNO-HEPTOSE-6-EPIMERASE"/>
    <property type="match status" value="1"/>
</dbReference>
<dbReference type="SUPFAM" id="SSF51735">
    <property type="entry name" value="NAD(P)-binding Rossmann-fold domains"/>
    <property type="match status" value="1"/>
</dbReference>
<protein>
    <submittedName>
        <fullName evidence="4">D-erythronate dehydrogenase</fullName>
    </submittedName>
</protein>
<dbReference type="EMBL" id="JAQQWP010000011">
    <property type="protein sequence ID" value="KAK8095523.1"/>
    <property type="molecule type" value="Genomic_DNA"/>
</dbReference>
<evidence type="ECO:0000259" key="3">
    <source>
        <dbReference type="Pfam" id="PF01370"/>
    </source>
</evidence>
<dbReference type="Pfam" id="PF01370">
    <property type="entry name" value="Epimerase"/>
    <property type="match status" value="1"/>
</dbReference>
<accession>A0AAW0QCM9</accession>
<keyword evidence="2" id="KW-0119">Carbohydrate metabolism</keyword>
<evidence type="ECO:0000256" key="1">
    <source>
        <dbReference type="ARBA" id="ARBA00022857"/>
    </source>
</evidence>
<evidence type="ECO:0000256" key="2">
    <source>
        <dbReference type="ARBA" id="ARBA00023277"/>
    </source>
</evidence>
<dbReference type="Proteomes" id="UP001392437">
    <property type="component" value="Unassembled WGS sequence"/>
</dbReference>
<dbReference type="InterPro" id="IPR036291">
    <property type="entry name" value="NAD(P)-bd_dom_sf"/>
</dbReference>
<dbReference type="AlphaFoldDB" id="A0AAW0QCM9"/>
<dbReference type="Gene3D" id="3.90.25.10">
    <property type="entry name" value="UDP-galactose 4-epimerase, domain 1"/>
    <property type="match status" value="1"/>
</dbReference>
<sequence>MSKQQHVLVTGAGKYTRALGTTAGFIGQLLAAALLESSAELQLTLTDVIEPPIPSAVAQHATRITTTQSDLTDTQAISSLLSTRFTAVYLLHGLMSGAAEAQYELGWKVNWESHRAILDHLRIHNPGVVTIFTSSLAVYGPASPKEVTTEMTGPMPMTNYGSQKLMVETYLNNLSRKRLIDGRIVRLPTVIVRPGAPSAAASSFASGIVREPLKGERSALPVPRDLEMWVCSPQTVVKNLVLVKDVEDYVFGITRSVNLPGIKVTVQDILDALEAVGGKEAISLIDESPDPKVSEIVETWPANFNTSYAKGLGMQPDVPLVDTVRAFADSLKL</sequence>